<name>A0A5C5VBJ2_9BACT</name>
<sequence length="95" mass="9885" precursor="true">MGAALLMVAPLLLVAAPSQACGPVAGGGAVFSFSAPQAVYAQPFVQQQVVHRQAFVQPQALILPNRVHRRPVAFAPVRRGVAAAHGAVRGFARGY</sequence>
<comment type="caution">
    <text evidence="2">The sequence shown here is derived from an EMBL/GenBank/DDBJ whole genome shotgun (WGS) entry which is preliminary data.</text>
</comment>
<dbReference type="AlphaFoldDB" id="A0A5C5VBJ2"/>
<organism evidence="2 3">
    <name type="scientific">Posidoniimonas corsicana</name>
    <dbReference type="NCBI Taxonomy" id="1938618"/>
    <lineage>
        <taxon>Bacteria</taxon>
        <taxon>Pseudomonadati</taxon>
        <taxon>Planctomycetota</taxon>
        <taxon>Planctomycetia</taxon>
        <taxon>Pirellulales</taxon>
        <taxon>Lacipirellulaceae</taxon>
        <taxon>Posidoniimonas</taxon>
    </lineage>
</organism>
<dbReference type="Proteomes" id="UP000316714">
    <property type="component" value="Unassembled WGS sequence"/>
</dbReference>
<feature type="chain" id="PRO_5022945723" evidence="1">
    <location>
        <begin position="21"/>
        <end position="95"/>
    </location>
</feature>
<evidence type="ECO:0000256" key="1">
    <source>
        <dbReference type="SAM" id="SignalP"/>
    </source>
</evidence>
<evidence type="ECO:0000313" key="3">
    <source>
        <dbReference type="Proteomes" id="UP000316714"/>
    </source>
</evidence>
<accession>A0A5C5VBJ2</accession>
<gene>
    <name evidence="2" type="ORF">KOR34_02270</name>
</gene>
<keyword evidence="1" id="KW-0732">Signal</keyword>
<protein>
    <submittedName>
        <fullName evidence="2">Uncharacterized protein</fullName>
    </submittedName>
</protein>
<keyword evidence="3" id="KW-1185">Reference proteome</keyword>
<proteinExistence type="predicted"/>
<evidence type="ECO:0000313" key="2">
    <source>
        <dbReference type="EMBL" id="TWT35337.1"/>
    </source>
</evidence>
<feature type="signal peptide" evidence="1">
    <location>
        <begin position="1"/>
        <end position="20"/>
    </location>
</feature>
<reference evidence="2 3" key="1">
    <citation type="submission" date="2019-02" db="EMBL/GenBank/DDBJ databases">
        <title>Deep-cultivation of Planctomycetes and their phenomic and genomic characterization uncovers novel biology.</title>
        <authorList>
            <person name="Wiegand S."/>
            <person name="Jogler M."/>
            <person name="Boedeker C."/>
            <person name="Pinto D."/>
            <person name="Vollmers J."/>
            <person name="Rivas-Marin E."/>
            <person name="Kohn T."/>
            <person name="Peeters S.H."/>
            <person name="Heuer A."/>
            <person name="Rast P."/>
            <person name="Oberbeckmann S."/>
            <person name="Bunk B."/>
            <person name="Jeske O."/>
            <person name="Meyerdierks A."/>
            <person name="Storesund J.E."/>
            <person name="Kallscheuer N."/>
            <person name="Luecker S."/>
            <person name="Lage O.M."/>
            <person name="Pohl T."/>
            <person name="Merkel B.J."/>
            <person name="Hornburger P."/>
            <person name="Mueller R.-W."/>
            <person name="Bruemmer F."/>
            <person name="Labrenz M."/>
            <person name="Spormann A.M."/>
            <person name="Op Den Camp H."/>
            <person name="Overmann J."/>
            <person name="Amann R."/>
            <person name="Jetten M.S.M."/>
            <person name="Mascher T."/>
            <person name="Medema M.H."/>
            <person name="Devos D.P."/>
            <person name="Kaster A.-K."/>
            <person name="Ovreas L."/>
            <person name="Rohde M."/>
            <person name="Galperin M.Y."/>
            <person name="Jogler C."/>
        </authorList>
    </citation>
    <scope>NUCLEOTIDE SEQUENCE [LARGE SCALE GENOMIC DNA]</scope>
    <source>
        <strain evidence="2 3">KOR34</strain>
    </source>
</reference>
<dbReference type="EMBL" id="SIHJ01000001">
    <property type="protein sequence ID" value="TWT35337.1"/>
    <property type="molecule type" value="Genomic_DNA"/>
</dbReference>